<dbReference type="GO" id="GO:0016020">
    <property type="term" value="C:membrane"/>
    <property type="evidence" value="ECO:0007669"/>
    <property type="project" value="TreeGrafter"/>
</dbReference>
<name>A0A6J4LTX2_9BACT</name>
<dbReference type="PRINTS" id="PR00081">
    <property type="entry name" value="GDHRDH"/>
</dbReference>
<dbReference type="NCBIfam" id="NF005495">
    <property type="entry name" value="PRK07109.1"/>
    <property type="match status" value="1"/>
</dbReference>
<dbReference type="Pfam" id="PF00106">
    <property type="entry name" value="adh_short"/>
    <property type="match status" value="1"/>
</dbReference>
<dbReference type="PROSITE" id="PS00061">
    <property type="entry name" value="ADH_SHORT"/>
    <property type="match status" value="1"/>
</dbReference>
<dbReference type="AlphaFoldDB" id="A0A6J4LTX2"/>
<evidence type="ECO:0000256" key="1">
    <source>
        <dbReference type="ARBA" id="ARBA00006484"/>
    </source>
</evidence>
<feature type="domain" description="Ketoreductase" evidence="5">
    <location>
        <begin position="2"/>
        <end position="176"/>
    </location>
</feature>
<evidence type="ECO:0000256" key="4">
    <source>
        <dbReference type="SAM" id="MobiDB-lite"/>
    </source>
</evidence>
<keyword evidence="2" id="KW-0560">Oxidoreductase</keyword>
<evidence type="ECO:0000259" key="5">
    <source>
        <dbReference type="SMART" id="SM00822"/>
    </source>
</evidence>
<dbReference type="GO" id="GO:0016491">
    <property type="term" value="F:oxidoreductase activity"/>
    <property type="evidence" value="ECO:0007669"/>
    <property type="project" value="UniProtKB-KW"/>
</dbReference>
<organism evidence="6">
    <name type="scientific">uncultured Gemmatimonadaceae bacterium</name>
    <dbReference type="NCBI Taxonomy" id="246130"/>
    <lineage>
        <taxon>Bacteria</taxon>
        <taxon>Pseudomonadati</taxon>
        <taxon>Gemmatimonadota</taxon>
        <taxon>Gemmatimonadia</taxon>
        <taxon>Gemmatimonadales</taxon>
        <taxon>Gemmatimonadaceae</taxon>
        <taxon>environmental samples</taxon>
    </lineage>
</organism>
<dbReference type="InterPro" id="IPR036291">
    <property type="entry name" value="NAD(P)-bd_dom_sf"/>
</dbReference>
<dbReference type="InterPro" id="IPR057326">
    <property type="entry name" value="KR_dom"/>
</dbReference>
<evidence type="ECO:0000256" key="2">
    <source>
        <dbReference type="ARBA" id="ARBA00023002"/>
    </source>
</evidence>
<dbReference type="PRINTS" id="PR00080">
    <property type="entry name" value="SDRFAMILY"/>
</dbReference>
<feature type="region of interest" description="Disordered" evidence="4">
    <location>
        <begin position="258"/>
        <end position="277"/>
    </location>
</feature>
<dbReference type="PANTHER" id="PTHR44196:SF1">
    <property type="entry name" value="DEHYDROGENASE_REDUCTASE SDR FAMILY MEMBER 7B"/>
    <property type="match status" value="1"/>
</dbReference>
<comment type="similarity">
    <text evidence="1 3">Belongs to the short-chain dehydrogenases/reductases (SDR) family.</text>
</comment>
<evidence type="ECO:0000313" key="6">
    <source>
        <dbReference type="EMBL" id="CAA9341281.1"/>
    </source>
</evidence>
<evidence type="ECO:0000256" key="3">
    <source>
        <dbReference type="RuleBase" id="RU000363"/>
    </source>
</evidence>
<dbReference type="EMBL" id="CADCTU010000653">
    <property type="protein sequence ID" value="CAA9341281.1"/>
    <property type="molecule type" value="Genomic_DNA"/>
</dbReference>
<dbReference type="SUPFAM" id="SSF51735">
    <property type="entry name" value="NAD(P)-binding Rossmann-fold domains"/>
    <property type="match status" value="1"/>
</dbReference>
<dbReference type="InterPro" id="IPR020904">
    <property type="entry name" value="Sc_DH/Rdtase_CS"/>
</dbReference>
<accession>A0A6J4LTX2</accession>
<protein>
    <submittedName>
        <fullName evidence="6">Short-chain dehydrogenase</fullName>
    </submittedName>
</protein>
<dbReference type="PANTHER" id="PTHR44196">
    <property type="entry name" value="DEHYDROGENASE/REDUCTASE SDR FAMILY MEMBER 7B"/>
    <property type="match status" value="1"/>
</dbReference>
<dbReference type="Gene3D" id="3.40.50.720">
    <property type="entry name" value="NAD(P)-binding Rossmann-like Domain"/>
    <property type="match status" value="1"/>
</dbReference>
<dbReference type="SMART" id="SM00822">
    <property type="entry name" value="PKS_KR"/>
    <property type="match status" value="1"/>
</dbReference>
<gene>
    <name evidence="6" type="ORF">AVDCRST_MAG11-2981</name>
</gene>
<sequence>MGVAVVTGASAGVGRAIARELARQGHDVGVLARGEAGLEAAAREIRELGRRAEVLVADVADPEAVHAAARRAQAALGPVDVWVNNAMTGQLARFEDTTPEEYRRITDVTYLGTVHGTMAALELMRPRNRGTVVQVGSALAYRGIPLQAAYCGAKHAIQGFTESVRCELMHDGIDVHLTMVQLPAHDTPQFGQVRNKMPGLPMPVPPIFAPEVAARGVAWAARHRRRELWLTANVATTLVGNALAPGLADRYLARTGFDDQQRETPDPGGRPDYLFEPLPGDRGASGAFGAGAKTRAPYLWATTHRRSLAAAAAGLAGLGGLAAGLRR</sequence>
<dbReference type="InterPro" id="IPR002347">
    <property type="entry name" value="SDR_fam"/>
</dbReference>
<proteinExistence type="inferred from homology"/>
<reference evidence="6" key="1">
    <citation type="submission" date="2020-02" db="EMBL/GenBank/DDBJ databases">
        <authorList>
            <person name="Meier V. D."/>
        </authorList>
    </citation>
    <scope>NUCLEOTIDE SEQUENCE</scope>
    <source>
        <strain evidence="6">AVDCRST_MAG11</strain>
    </source>
</reference>